<dbReference type="SUPFAM" id="SSF46894">
    <property type="entry name" value="C-terminal effector domain of the bipartite response regulators"/>
    <property type="match status" value="1"/>
</dbReference>
<dbReference type="InterPro" id="IPR000792">
    <property type="entry name" value="Tscrpt_reg_LuxR_C"/>
</dbReference>
<sequence length="103" mass="11674">MKTHEIREPAVLMTEDERMQINANGITARDSVVPINCLSKRELQVAHKIMEGRSNKVIASELFISERTVKFHCANIYKKLNISSRSALIAGCFRTLYHEAVSL</sequence>
<dbReference type="Proteomes" id="UP000061468">
    <property type="component" value="Chromosome"/>
</dbReference>
<evidence type="ECO:0000256" key="3">
    <source>
        <dbReference type="ARBA" id="ARBA00023163"/>
    </source>
</evidence>
<keyword evidence="1" id="KW-0805">Transcription regulation</keyword>
<dbReference type="GO" id="GO:0006355">
    <property type="term" value="P:regulation of DNA-templated transcription"/>
    <property type="evidence" value="ECO:0007669"/>
    <property type="project" value="InterPro"/>
</dbReference>
<dbReference type="CDD" id="cd06170">
    <property type="entry name" value="LuxR_C_like"/>
    <property type="match status" value="1"/>
</dbReference>
<dbReference type="InterPro" id="IPR016032">
    <property type="entry name" value="Sig_transdc_resp-reg_C-effctor"/>
</dbReference>
<dbReference type="GO" id="GO:0003677">
    <property type="term" value="F:DNA binding"/>
    <property type="evidence" value="ECO:0007669"/>
    <property type="project" value="UniProtKB-KW"/>
</dbReference>
<proteinExistence type="predicted"/>
<protein>
    <submittedName>
        <fullName evidence="5">Helix-turn-helix transcriptional regulator</fullName>
    </submittedName>
</protein>
<dbReference type="EMBL" id="CP013928">
    <property type="protein sequence ID" value="AMJ80036.1"/>
    <property type="molecule type" value="Genomic_DNA"/>
</dbReference>
<dbReference type="PROSITE" id="PS00622">
    <property type="entry name" value="HTH_LUXR_1"/>
    <property type="match status" value="1"/>
</dbReference>
<evidence type="ECO:0000256" key="2">
    <source>
        <dbReference type="ARBA" id="ARBA00023125"/>
    </source>
</evidence>
<dbReference type="PANTHER" id="PTHR44688:SF16">
    <property type="entry name" value="DNA-BINDING TRANSCRIPTIONAL ACTIVATOR DEVR_DOSR"/>
    <property type="match status" value="1"/>
</dbReference>
<evidence type="ECO:0000256" key="1">
    <source>
        <dbReference type="ARBA" id="ARBA00023015"/>
    </source>
</evidence>
<feature type="domain" description="HTH luxR-type" evidence="4">
    <location>
        <begin position="31"/>
        <end position="96"/>
    </location>
</feature>
<organism evidence="5 6">
    <name type="scientific">Alteromonas mediterranea</name>
    <dbReference type="NCBI Taxonomy" id="314275"/>
    <lineage>
        <taxon>Bacteria</taxon>
        <taxon>Pseudomonadati</taxon>
        <taxon>Pseudomonadota</taxon>
        <taxon>Gammaproteobacteria</taxon>
        <taxon>Alteromonadales</taxon>
        <taxon>Alteromonadaceae</taxon>
        <taxon>Alteromonas/Salinimonas group</taxon>
        <taxon>Alteromonas</taxon>
    </lineage>
</organism>
<accession>A0AAC8XN05</accession>
<evidence type="ECO:0000259" key="4">
    <source>
        <dbReference type="PROSITE" id="PS50043"/>
    </source>
</evidence>
<evidence type="ECO:0000313" key="5">
    <source>
        <dbReference type="EMBL" id="AMJ80036.1"/>
    </source>
</evidence>
<name>A0AAC8XN05_9ALTE</name>
<dbReference type="PROSITE" id="PS50043">
    <property type="entry name" value="HTH_LUXR_2"/>
    <property type="match status" value="1"/>
</dbReference>
<dbReference type="InterPro" id="IPR036388">
    <property type="entry name" value="WH-like_DNA-bd_sf"/>
</dbReference>
<dbReference type="OMA" id="CFRSIYH"/>
<gene>
    <name evidence="5" type="ORF">AV942_17945</name>
</gene>
<keyword evidence="3" id="KW-0804">Transcription</keyword>
<dbReference type="SMART" id="SM00421">
    <property type="entry name" value="HTH_LUXR"/>
    <property type="match status" value="1"/>
</dbReference>
<dbReference type="PANTHER" id="PTHR44688">
    <property type="entry name" value="DNA-BINDING TRANSCRIPTIONAL ACTIVATOR DEVR_DOSR"/>
    <property type="match status" value="1"/>
</dbReference>
<dbReference type="AlphaFoldDB" id="A0AAC8XN05"/>
<keyword evidence="2" id="KW-0238">DNA-binding</keyword>
<reference evidence="5 6" key="1">
    <citation type="submission" date="2015-12" db="EMBL/GenBank/DDBJ databases">
        <title>Intraspecies pangenome expansion in the marine bacterium Alteromonas.</title>
        <authorList>
            <person name="Lopez-Perez M."/>
            <person name="Rodriguez-Valera F."/>
        </authorList>
    </citation>
    <scope>NUCLEOTIDE SEQUENCE [LARGE SCALE GENOMIC DNA]</scope>
    <source>
        <strain evidence="5 6">UM8</strain>
    </source>
</reference>
<dbReference type="Gene3D" id="1.10.10.10">
    <property type="entry name" value="Winged helix-like DNA-binding domain superfamily/Winged helix DNA-binding domain"/>
    <property type="match status" value="1"/>
</dbReference>
<evidence type="ECO:0000313" key="6">
    <source>
        <dbReference type="Proteomes" id="UP000061468"/>
    </source>
</evidence>
<dbReference type="PRINTS" id="PR00038">
    <property type="entry name" value="HTHLUXR"/>
</dbReference>
<dbReference type="Pfam" id="PF00196">
    <property type="entry name" value="GerE"/>
    <property type="match status" value="1"/>
</dbReference>
<dbReference type="RefSeq" id="WP_012519881.1">
    <property type="nucleotide sequence ID" value="NZ_CAKMLI010000001.1"/>
</dbReference>